<comment type="caution">
    <text evidence="2">The sequence shown here is derived from an EMBL/GenBank/DDBJ whole genome shotgun (WGS) entry which is preliminary data.</text>
</comment>
<dbReference type="EMBL" id="QUSF01000640">
    <property type="protein sequence ID" value="RLV76419.1"/>
    <property type="molecule type" value="Genomic_DNA"/>
</dbReference>
<feature type="region of interest" description="Disordered" evidence="1">
    <location>
        <begin position="30"/>
        <end position="53"/>
    </location>
</feature>
<dbReference type="GO" id="GO:0015485">
    <property type="term" value="F:cholesterol binding"/>
    <property type="evidence" value="ECO:0007669"/>
    <property type="project" value="TreeGrafter"/>
</dbReference>
<proteinExistence type="predicted"/>
<dbReference type="GO" id="GO:0097038">
    <property type="term" value="C:perinuclear endoplasmic reticulum"/>
    <property type="evidence" value="ECO:0007669"/>
    <property type="project" value="TreeGrafter"/>
</dbReference>
<dbReference type="Gene3D" id="3.30.70.3490">
    <property type="match status" value="1"/>
</dbReference>
<evidence type="ECO:0000256" key="1">
    <source>
        <dbReference type="SAM" id="MobiDB-lite"/>
    </source>
</evidence>
<reference evidence="2 3" key="1">
    <citation type="journal article" date="2018" name="Proc. R. Soc. B">
        <title>A non-coding region near Follistatin controls head colour polymorphism in the Gouldian finch.</title>
        <authorList>
            <person name="Toomey M.B."/>
            <person name="Marques C.I."/>
            <person name="Andrade P."/>
            <person name="Araujo P.M."/>
            <person name="Sabatino S."/>
            <person name="Gazda M.A."/>
            <person name="Afonso S."/>
            <person name="Lopes R.J."/>
            <person name="Corbo J.C."/>
            <person name="Carneiro M."/>
        </authorList>
    </citation>
    <scope>NUCLEOTIDE SEQUENCE [LARGE SCALE GENOMIC DNA]</scope>
    <source>
        <strain evidence="2">Red01</strain>
        <tissue evidence="2">Muscle</tissue>
    </source>
</reference>
<dbReference type="GO" id="GO:0005829">
    <property type="term" value="C:cytosol"/>
    <property type="evidence" value="ECO:0007669"/>
    <property type="project" value="TreeGrafter"/>
</dbReference>
<dbReference type="PANTHER" id="PTHR10972">
    <property type="entry name" value="OXYSTEROL-BINDING PROTEIN-RELATED"/>
    <property type="match status" value="1"/>
</dbReference>
<dbReference type="SUPFAM" id="SSF144000">
    <property type="entry name" value="Oxysterol-binding protein-like"/>
    <property type="match status" value="1"/>
</dbReference>
<dbReference type="GO" id="GO:0031965">
    <property type="term" value="C:nuclear membrane"/>
    <property type="evidence" value="ECO:0007669"/>
    <property type="project" value="TreeGrafter"/>
</dbReference>
<evidence type="ECO:0000313" key="2">
    <source>
        <dbReference type="EMBL" id="RLV76419.1"/>
    </source>
</evidence>
<sequence>MPRDHERSYGFTQFALELNELTPELRRVLPSTDTRLRPDQRSAAPRGCGPGRAEAGRAVTALYLEEGNVPAAEAQKRQIEQLQRDRRRVMEENNITHQARFFRCGGLPALGGPLGHGDMGFLWGGETFWGS</sequence>
<dbReference type="Proteomes" id="UP000276834">
    <property type="component" value="Unassembled WGS sequence"/>
</dbReference>
<name>A0A3L8R9M0_CHLGU</name>
<dbReference type="AlphaFoldDB" id="A0A3L8R9M0"/>
<dbReference type="InterPro" id="IPR037239">
    <property type="entry name" value="OSBP_sf"/>
</dbReference>
<accession>A0A3L8R9M0</accession>
<dbReference type="GO" id="GO:0005886">
    <property type="term" value="C:plasma membrane"/>
    <property type="evidence" value="ECO:0007669"/>
    <property type="project" value="TreeGrafter"/>
</dbReference>
<organism evidence="2 3">
    <name type="scientific">Chloebia gouldiae</name>
    <name type="common">Gouldian finch</name>
    <name type="synonym">Erythrura gouldiae</name>
    <dbReference type="NCBI Taxonomy" id="44316"/>
    <lineage>
        <taxon>Eukaryota</taxon>
        <taxon>Metazoa</taxon>
        <taxon>Chordata</taxon>
        <taxon>Craniata</taxon>
        <taxon>Vertebrata</taxon>
        <taxon>Euteleostomi</taxon>
        <taxon>Archelosauria</taxon>
        <taxon>Archosauria</taxon>
        <taxon>Dinosauria</taxon>
        <taxon>Saurischia</taxon>
        <taxon>Theropoda</taxon>
        <taxon>Coelurosauria</taxon>
        <taxon>Aves</taxon>
        <taxon>Neognathae</taxon>
        <taxon>Neoaves</taxon>
        <taxon>Telluraves</taxon>
        <taxon>Australaves</taxon>
        <taxon>Passeriformes</taxon>
        <taxon>Passeroidea</taxon>
        <taxon>Passeridae</taxon>
        <taxon>Chloebia</taxon>
    </lineage>
</organism>
<keyword evidence="3" id="KW-1185">Reference proteome</keyword>
<dbReference type="STRING" id="44316.ENSEGOP00005021103"/>
<protein>
    <submittedName>
        <fullName evidence="2">Uncharacterized protein</fullName>
    </submittedName>
</protein>
<dbReference type="InterPro" id="IPR000648">
    <property type="entry name" value="Oxysterol-bd"/>
</dbReference>
<gene>
    <name evidence="2" type="ORF">DV515_00016997</name>
</gene>
<dbReference type="OrthoDB" id="1854502at2759"/>
<dbReference type="Pfam" id="PF01237">
    <property type="entry name" value="Oxysterol_BP"/>
    <property type="match status" value="2"/>
</dbReference>
<evidence type="ECO:0000313" key="3">
    <source>
        <dbReference type="Proteomes" id="UP000276834"/>
    </source>
</evidence>
<dbReference type="PANTHER" id="PTHR10972:SF85">
    <property type="entry name" value="OXYSTEROL-BINDING PROTEIN-RELATED PROTEIN 7"/>
    <property type="match status" value="1"/>
</dbReference>